<evidence type="ECO:0008006" key="4">
    <source>
        <dbReference type="Google" id="ProtNLM"/>
    </source>
</evidence>
<feature type="signal peptide" evidence="1">
    <location>
        <begin position="1"/>
        <end position="28"/>
    </location>
</feature>
<dbReference type="PROSITE" id="PS51257">
    <property type="entry name" value="PROKAR_LIPOPROTEIN"/>
    <property type="match status" value="1"/>
</dbReference>
<dbReference type="RefSeq" id="WP_313762592.1">
    <property type="nucleotide sequence ID" value="NZ_BAAAVH010000050.1"/>
</dbReference>
<evidence type="ECO:0000313" key="2">
    <source>
        <dbReference type="EMBL" id="MFC5890708.1"/>
    </source>
</evidence>
<dbReference type="EMBL" id="JBHSOD010000092">
    <property type="protein sequence ID" value="MFC5890708.1"/>
    <property type="molecule type" value="Genomic_DNA"/>
</dbReference>
<protein>
    <recommendedName>
        <fullName evidence="4">Secreted protein</fullName>
    </recommendedName>
</protein>
<proteinExistence type="predicted"/>
<reference evidence="3" key="1">
    <citation type="journal article" date="2019" name="Int. J. Syst. Evol. Microbiol.">
        <title>The Global Catalogue of Microorganisms (GCM) 10K type strain sequencing project: providing services to taxonomists for standard genome sequencing and annotation.</title>
        <authorList>
            <consortium name="The Broad Institute Genomics Platform"/>
            <consortium name="The Broad Institute Genome Sequencing Center for Infectious Disease"/>
            <person name="Wu L."/>
            <person name="Ma J."/>
        </authorList>
    </citation>
    <scope>NUCLEOTIDE SEQUENCE [LARGE SCALE GENOMIC DNA]</scope>
    <source>
        <strain evidence="3">CGMCC 4.1469</strain>
    </source>
</reference>
<gene>
    <name evidence="2" type="ORF">ACFP0N_37720</name>
</gene>
<keyword evidence="1" id="KW-0732">Signal</keyword>
<keyword evidence="3" id="KW-1185">Reference proteome</keyword>
<dbReference type="Proteomes" id="UP001596067">
    <property type="component" value="Unassembled WGS sequence"/>
</dbReference>
<evidence type="ECO:0000256" key="1">
    <source>
        <dbReference type="SAM" id="SignalP"/>
    </source>
</evidence>
<comment type="caution">
    <text evidence="2">The sequence shown here is derived from an EMBL/GenBank/DDBJ whole genome shotgun (WGS) entry which is preliminary data.</text>
</comment>
<feature type="chain" id="PRO_5046321485" description="Secreted protein" evidence="1">
    <location>
        <begin position="29"/>
        <end position="108"/>
    </location>
</feature>
<accession>A0ABW1FCJ9</accession>
<organism evidence="2 3">
    <name type="scientific">Kitasatospora aburaviensis</name>
    <dbReference type="NCBI Taxonomy" id="67265"/>
    <lineage>
        <taxon>Bacteria</taxon>
        <taxon>Bacillati</taxon>
        <taxon>Actinomycetota</taxon>
        <taxon>Actinomycetes</taxon>
        <taxon>Kitasatosporales</taxon>
        <taxon>Streptomycetaceae</taxon>
        <taxon>Kitasatospora</taxon>
    </lineage>
</organism>
<name>A0ABW1FCJ9_9ACTN</name>
<sequence length="108" mass="11447">MRQRLITAASVSAIGIAAAITLAPPAGATITGCTYKLISTEYNKGATVTCKGDGTSRFQAAVTCKRIDNGYEYRHDGQPAWADPRGGKSTVWCDTKARVIHTAYVALP</sequence>
<evidence type="ECO:0000313" key="3">
    <source>
        <dbReference type="Proteomes" id="UP001596067"/>
    </source>
</evidence>